<dbReference type="Proteomes" id="UP000192418">
    <property type="component" value="Unassembled WGS sequence"/>
</dbReference>
<protein>
    <submittedName>
        <fullName evidence="1">Uncharacterized protein</fullName>
    </submittedName>
</protein>
<name>A0A1W1Z5Q6_9BACT</name>
<evidence type="ECO:0000313" key="2">
    <source>
        <dbReference type="Proteomes" id="UP000192418"/>
    </source>
</evidence>
<sequence>MTSKTSWVQDYIWGSLNCDCSTININPKKNNYAISYDGLGFKYTWSPSIEILENSLNIALDIETYQRDVPEHLSKYFSIKESNTFYKVWTYYEVVAKLLNIPILILVKSRPVSEVPDKFSVVKVKFPKKEKLFYIHSLKIEDWNIWATFGYESKLFEKNICNFELNFE</sequence>
<dbReference type="AlphaFoldDB" id="A0A1W1Z5Q6"/>
<accession>A0A1W1Z5Q6</accession>
<dbReference type="RefSeq" id="WP_084066769.1">
    <property type="nucleotide sequence ID" value="NZ_FWXY01000002.1"/>
</dbReference>
<dbReference type="STRING" id="1121400.SAMN02746065_10288"/>
<gene>
    <name evidence="1" type="ORF">SAMN02746065_10288</name>
</gene>
<evidence type="ECO:0000313" key="1">
    <source>
        <dbReference type="EMBL" id="SMC43704.1"/>
    </source>
</evidence>
<reference evidence="1 2" key="1">
    <citation type="submission" date="2017-04" db="EMBL/GenBank/DDBJ databases">
        <authorList>
            <person name="Afonso C.L."/>
            <person name="Miller P.J."/>
            <person name="Scott M.A."/>
            <person name="Spackman E."/>
            <person name="Goraichik I."/>
            <person name="Dimitrov K.M."/>
            <person name="Suarez D.L."/>
            <person name="Swayne D.E."/>
        </authorList>
    </citation>
    <scope>NUCLEOTIDE SEQUENCE [LARGE SCALE GENOMIC DNA]</scope>
    <source>
        <strain evidence="1 2">DSM 3385</strain>
    </source>
</reference>
<organism evidence="1 2">
    <name type="scientific">Desulfocicer vacuolatum DSM 3385</name>
    <dbReference type="NCBI Taxonomy" id="1121400"/>
    <lineage>
        <taxon>Bacteria</taxon>
        <taxon>Pseudomonadati</taxon>
        <taxon>Thermodesulfobacteriota</taxon>
        <taxon>Desulfobacteria</taxon>
        <taxon>Desulfobacterales</taxon>
        <taxon>Desulfobacteraceae</taxon>
        <taxon>Desulfocicer</taxon>
    </lineage>
</organism>
<proteinExistence type="predicted"/>
<dbReference type="EMBL" id="FWXY01000002">
    <property type="protein sequence ID" value="SMC43704.1"/>
    <property type="molecule type" value="Genomic_DNA"/>
</dbReference>
<keyword evidence="2" id="KW-1185">Reference proteome</keyword>